<accession>A0AAC9LN33</accession>
<dbReference type="CDD" id="cd00038">
    <property type="entry name" value="CAP_ED"/>
    <property type="match status" value="1"/>
</dbReference>
<protein>
    <recommendedName>
        <fullName evidence="1">Cyclic nucleotide-binding domain-containing protein</fullName>
    </recommendedName>
</protein>
<proteinExistence type="predicted"/>
<organism evidence="2 3">
    <name type="scientific">Lacinutrix venerupis</name>
    <dbReference type="NCBI Taxonomy" id="1486034"/>
    <lineage>
        <taxon>Bacteria</taxon>
        <taxon>Pseudomonadati</taxon>
        <taxon>Bacteroidota</taxon>
        <taxon>Flavobacteriia</taxon>
        <taxon>Flavobacteriales</taxon>
        <taxon>Flavobacteriaceae</taxon>
        <taxon>Lacinutrix</taxon>
    </lineage>
</organism>
<gene>
    <name evidence="2" type="ORF">BWR22_08750</name>
</gene>
<dbReference type="PROSITE" id="PS50042">
    <property type="entry name" value="CNMP_BINDING_3"/>
    <property type="match status" value="1"/>
</dbReference>
<dbReference type="EMBL" id="CP019352">
    <property type="protein sequence ID" value="APY00402.1"/>
    <property type="molecule type" value="Genomic_DNA"/>
</dbReference>
<dbReference type="InterPro" id="IPR000595">
    <property type="entry name" value="cNMP-bd_dom"/>
</dbReference>
<dbReference type="InterPro" id="IPR014710">
    <property type="entry name" value="RmlC-like_jellyroll"/>
</dbReference>
<evidence type="ECO:0000313" key="2">
    <source>
        <dbReference type="EMBL" id="APY00402.1"/>
    </source>
</evidence>
<dbReference type="Pfam" id="PF00027">
    <property type="entry name" value="cNMP_binding"/>
    <property type="match status" value="1"/>
</dbReference>
<dbReference type="Gene3D" id="2.60.120.10">
    <property type="entry name" value="Jelly Rolls"/>
    <property type="match status" value="1"/>
</dbReference>
<dbReference type="SUPFAM" id="SSF51206">
    <property type="entry name" value="cAMP-binding domain-like"/>
    <property type="match status" value="1"/>
</dbReference>
<dbReference type="InterPro" id="IPR018490">
    <property type="entry name" value="cNMP-bd_dom_sf"/>
</dbReference>
<reference evidence="2 3" key="1">
    <citation type="submission" date="2017-01" db="EMBL/GenBank/DDBJ databases">
        <title>Complete genome of Lacinutrix venerupis DOK2-8 isolated from seawater in Dokdo.</title>
        <authorList>
            <person name="Chi W.-J."/>
            <person name="Kim J.H."/>
        </authorList>
    </citation>
    <scope>NUCLEOTIDE SEQUENCE [LARGE SCALE GENOMIC DNA]</scope>
    <source>
        <strain evidence="2 3">DOK2-8</strain>
    </source>
</reference>
<dbReference type="RefSeq" id="WP_076733308.1">
    <property type="nucleotide sequence ID" value="NZ_CP019352.1"/>
</dbReference>
<sequence length="192" mass="22599">MRTYYKEAHEYINSFQKLTEEEFDVLYNIAKLKTFKQGDKLLDYGTIPQKIYFITHGVVRSYVTLSSGKEVTTNLFNAFMFFAPFKALIKNEPNNLIYETLTESHVFEIDFKTFYNLCKKDLKLMTFYSKFLEYLVLKGGERFLEFTSNSAKERYLLLRERLPDLDNIIPQYQIAATIGITPVQLSRIRATL</sequence>
<keyword evidence="3" id="KW-1185">Reference proteome</keyword>
<dbReference type="KEGG" id="lvn:BWR22_08750"/>
<evidence type="ECO:0000259" key="1">
    <source>
        <dbReference type="PROSITE" id="PS50042"/>
    </source>
</evidence>
<name>A0AAC9LN33_9FLAO</name>
<dbReference type="Proteomes" id="UP000187506">
    <property type="component" value="Chromosome"/>
</dbReference>
<feature type="domain" description="Cyclic nucleotide-binding" evidence="1">
    <location>
        <begin position="14"/>
        <end position="117"/>
    </location>
</feature>
<dbReference type="AlphaFoldDB" id="A0AAC9LN33"/>
<evidence type="ECO:0000313" key="3">
    <source>
        <dbReference type="Proteomes" id="UP000187506"/>
    </source>
</evidence>